<evidence type="ECO:0000313" key="2">
    <source>
        <dbReference type="Proteomes" id="UP000655751"/>
    </source>
</evidence>
<proteinExistence type="predicted"/>
<sequence>MTDDQNIVFDDDIMITMRGVSDSVGLPYTVNPMEIVDRQALVEIREGPTGQVGPDGDPAWPWLWQGDIADTASLFALAPTTADARKAWRVVAENSVYYWTGLEFIAFADAFGAAGRKGAPNVLTGSGVTGATGSAAAAEIIGAAPNQQLRITFPRGATGDAGAPGGPGRIQDSSDILIDDDHPLGQDYVLSWSTALGKFRPVPSPAPAGPWAIASNQFTGGTNLSEAVRTVATATIPAQPVPWRPRVEGGLTVQTHVAALGAARCDIEVRIGSPEGELVGYGYALGASNIVRSPILPRFEYVLAPTSTLGVVPANQTTTLYVLVRRVGTANYSIVTTGAQLIVYAETV</sequence>
<dbReference type="AlphaFoldDB" id="A0A931I9T8"/>
<accession>A0A931I9T8</accession>
<gene>
    <name evidence="1" type="ORF">IT779_12015</name>
</gene>
<evidence type="ECO:0008006" key="3">
    <source>
        <dbReference type="Google" id="ProtNLM"/>
    </source>
</evidence>
<reference evidence="1" key="1">
    <citation type="submission" date="2020-11" db="EMBL/GenBank/DDBJ databases">
        <title>Nocardia NEAU-351.nov., a novel actinomycete isolated from the cow dung.</title>
        <authorList>
            <person name="Zhang X."/>
        </authorList>
    </citation>
    <scope>NUCLEOTIDE SEQUENCE</scope>
    <source>
        <strain evidence="1">NEAU-351</strain>
    </source>
</reference>
<dbReference type="RefSeq" id="WP_196149348.1">
    <property type="nucleotide sequence ID" value="NZ_JADMLG010000004.1"/>
</dbReference>
<comment type="caution">
    <text evidence="1">The sequence shown here is derived from an EMBL/GenBank/DDBJ whole genome shotgun (WGS) entry which is preliminary data.</text>
</comment>
<keyword evidence="2" id="KW-1185">Reference proteome</keyword>
<dbReference type="EMBL" id="JADMLG010000004">
    <property type="protein sequence ID" value="MBH0777011.1"/>
    <property type="molecule type" value="Genomic_DNA"/>
</dbReference>
<dbReference type="Proteomes" id="UP000655751">
    <property type="component" value="Unassembled WGS sequence"/>
</dbReference>
<name>A0A931I9T8_9NOCA</name>
<protein>
    <recommendedName>
        <fullName evidence="3">Minor tail protein</fullName>
    </recommendedName>
</protein>
<evidence type="ECO:0000313" key="1">
    <source>
        <dbReference type="EMBL" id="MBH0777011.1"/>
    </source>
</evidence>
<organism evidence="1 2">
    <name type="scientific">Nocardia bovistercoris</name>
    <dbReference type="NCBI Taxonomy" id="2785916"/>
    <lineage>
        <taxon>Bacteria</taxon>
        <taxon>Bacillati</taxon>
        <taxon>Actinomycetota</taxon>
        <taxon>Actinomycetes</taxon>
        <taxon>Mycobacteriales</taxon>
        <taxon>Nocardiaceae</taxon>
        <taxon>Nocardia</taxon>
    </lineage>
</organism>